<dbReference type="InterPro" id="IPR024402">
    <property type="entry name" value="DUF2726"/>
</dbReference>
<dbReference type="Proteomes" id="UP000276029">
    <property type="component" value="Unassembled WGS sequence"/>
</dbReference>
<keyword evidence="1" id="KW-1133">Transmembrane helix</keyword>
<evidence type="ECO:0000313" key="3">
    <source>
        <dbReference type="EMBL" id="RKS91813.1"/>
    </source>
</evidence>
<feature type="domain" description="DUF2726" evidence="2">
    <location>
        <begin position="79"/>
        <end position="193"/>
    </location>
</feature>
<accession>A0ABX9T316</accession>
<proteinExistence type="predicted"/>
<reference evidence="3 4" key="1">
    <citation type="submission" date="2018-10" db="EMBL/GenBank/DDBJ databases">
        <title>Genomic Encyclopedia of Type Strains, Phase IV (KMG-IV): sequencing the most valuable type-strain genomes for metagenomic binning, comparative biology and taxonomic classification.</title>
        <authorList>
            <person name="Goeker M."/>
        </authorList>
    </citation>
    <scope>NUCLEOTIDE SEQUENCE [LARGE SCALE GENOMIC DNA]</scope>
    <source>
        <strain evidence="3 4">DSM 19791</strain>
    </source>
</reference>
<comment type="caution">
    <text evidence="3">The sequence shown here is derived from an EMBL/GenBank/DDBJ whole genome shotgun (WGS) entry which is preliminary data.</text>
</comment>
<dbReference type="Pfam" id="PF10881">
    <property type="entry name" value="DUF2726"/>
    <property type="match status" value="1"/>
</dbReference>
<evidence type="ECO:0000256" key="1">
    <source>
        <dbReference type="SAM" id="Phobius"/>
    </source>
</evidence>
<evidence type="ECO:0000259" key="2">
    <source>
        <dbReference type="Pfam" id="PF10881"/>
    </source>
</evidence>
<dbReference type="RefSeq" id="WP_121048357.1">
    <property type="nucleotide sequence ID" value="NZ_AP018711.1"/>
</dbReference>
<gene>
    <name evidence="3" type="ORF">DFR51_1384</name>
</gene>
<name>A0ABX9T316_SPHMI</name>
<keyword evidence="1" id="KW-0812">Transmembrane</keyword>
<evidence type="ECO:0000313" key="4">
    <source>
        <dbReference type="Proteomes" id="UP000276029"/>
    </source>
</evidence>
<sequence length="207" mass="22722">MIDALTTFGSLDTLVFVLVLVGVAAGIGLERAFSKTARGQRRRKPWYGKPGQVPGMPPISIADPAEQLRVVTAAEFKKRTLLNKQEVRVLYAAERAVAESGLKWRVMAQVSLGEILRSENPRAFAAINSKRVDLLVISQSGEPLAAIEYQGSGHYQNAAAIRDAVKKEALRKAGVRYIEVMGRHTADDVRREIGRLVFAETKKLSPV</sequence>
<dbReference type="EMBL" id="RBWX01000007">
    <property type="protein sequence ID" value="RKS91813.1"/>
    <property type="molecule type" value="Genomic_DNA"/>
</dbReference>
<protein>
    <submittedName>
        <fullName evidence="3">Uncharacterized protein DUF2726</fullName>
    </submittedName>
</protein>
<keyword evidence="1" id="KW-0472">Membrane</keyword>
<keyword evidence="4" id="KW-1185">Reference proteome</keyword>
<feature type="transmembrane region" description="Helical" evidence="1">
    <location>
        <begin position="14"/>
        <end position="33"/>
    </location>
</feature>
<organism evidence="3 4">
    <name type="scientific">Sphingosinicella microcystinivorans</name>
    <dbReference type="NCBI Taxonomy" id="335406"/>
    <lineage>
        <taxon>Bacteria</taxon>
        <taxon>Pseudomonadati</taxon>
        <taxon>Pseudomonadota</taxon>
        <taxon>Alphaproteobacteria</taxon>
        <taxon>Sphingomonadales</taxon>
        <taxon>Sphingosinicellaceae</taxon>
        <taxon>Sphingosinicella</taxon>
    </lineage>
</organism>